<accession>A0A1H9WAI9</accession>
<feature type="domain" description="HTH lacI-type" evidence="4">
    <location>
        <begin position="7"/>
        <end position="63"/>
    </location>
</feature>
<keyword evidence="2" id="KW-0238">DNA-binding</keyword>
<dbReference type="SUPFAM" id="SSF47413">
    <property type="entry name" value="lambda repressor-like DNA-binding domains"/>
    <property type="match status" value="1"/>
</dbReference>
<dbReference type="InterPro" id="IPR000843">
    <property type="entry name" value="HTH_LacI"/>
</dbReference>
<dbReference type="SMART" id="SM00354">
    <property type="entry name" value="HTH_LACI"/>
    <property type="match status" value="1"/>
</dbReference>
<dbReference type="InterPro" id="IPR046335">
    <property type="entry name" value="LacI/GalR-like_sensor"/>
</dbReference>
<keyword evidence="6" id="KW-1185">Reference proteome</keyword>
<dbReference type="CDD" id="cd06267">
    <property type="entry name" value="PBP1_LacI_sugar_binding-like"/>
    <property type="match status" value="1"/>
</dbReference>
<dbReference type="InterPro" id="IPR010982">
    <property type="entry name" value="Lambda_DNA-bd_dom_sf"/>
</dbReference>
<dbReference type="STRING" id="641238.SAMN04490244_1107"/>
<dbReference type="EMBL" id="FOGU01000010">
    <property type="protein sequence ID" value="SES30966.1"/>
    <property type="molecule type" value="Genomic_DNA"/>
</dbReference>
<dbReference type="SUPFAM" id="SSF53822">
    <property type="entry name" value="Periplasmic binding protein-like I"/>
    <property type="match status" value="1"/>
</dbReference>
<evidence type="ECO:0000259" key="4">
    <source>
        <dbReference type="PROSITE" id="PS50932"/>
    </source>
</evidence>
<dbReference type="CDD" id="cd01392">
    <property type="entry name" value="HTH_LacI"/>
    <property type="match status" value="1"/>
</dbReference>
<dbReference type="Proteomes" id="UP000198885">
    <property type="component" value="Unassembled WGS sequence"/>
</dbReference>
<organism evidence="5 6">
    <name type="scientific">Tranquillimonas rosea</name>
    <dbReference type="NCBI Taxonomy" id="641238"/>
    <lineage>
        <taxon>Bacteria</taxon>
        <taxon>Pseudomonadati</taxon>
        <taxon>Pseudomonadota</taxon>
        <taxon>Alphaproteobacteria</taxon>
        <taxon>Rhodobacterales</taxon>
        <taxon>Roseobacteraceae</taxon>
        <taxon>Tranquillimonas</taxon>
    </lineage>
</organism>
<evidence type="ECO:0000256" key="2">
    <source>
        <dbReference type="ARBA" id="ARBA00023125"/>
    </source>
</evidence>
<dbReference type="Gene3D" id="3.40.50.2300">
    <property type="match status" value="2"/>
</dbReference>
<dbReference type="Gene3D" id="1.10.260.40">
    <property type="entry name" value="lambda repressor-like DNA-binding domains"/>
    <property type="match status" value="1"/>
</dbReference>
<sequence>MSNRRVITIKDIAREVGVHPSTVSRALKKDSKTPPSQDVVDRILAAAETMGYRPNRLASGLRTSRSMLIGVMVTDIADPLYPRILRGIESVMEPLGYNSLIVNTDDDPVRACKLIEVLGERGVDGILNGAVYFGDSPTLSAVENGLPIVTFNRRLEGEAVSSVVSDQEEGMSAVVKHLYGLGHRRIGLICGPQNRSTGQGRAKACFETMAELGVTPPGEAVVSARSWQEDEGARGAAAILGTDFDPTAIVCCNDRLAIGALREMKVRRIACPDRISITGFNDSLNVDLLEPPLTTVRVPKQEMGAMAARTLLDQIESPGPVRGAHSILPVELLVRRSTGPARP</sequence>
<dbReference type="PANTHER" id="PTHR30146">
    <property type="entry name" value="LACI-RELATED TRANSCRIPTIONAL REPRESSOR"/>
    <property type="match status" value="1"/>
</dbReference>
<reference evidence="5 6" key="1">
    <citation type="submission" date="2016-10" db="EMBL/GenBank/DDBJ databases">
        <authorList>
            <person name="de Groot N.N."/>
        </authorList>
    </citation>
    <scope>NUCLEOTIDE SEQUENCE [LARGE SCALE GENOMIC DNA]</scope>
    <source>
        <strain evidence="5 6">DSM 23042</strain>
    </source>
</reference>
<dbReference type="GO" id="GO:0000976">
    <property type="term" value="F:transcription cis-regulatory region binding"/>
    <property type="evidence" value="ECO:0007669"/>
    <property type="project" value="TreeGrafter"/>
</dbReference>
<dbReference type="PANTHER" id="PTHR30146:SF138">
    <property type="entry name" value="TRANSCRIPTIONAL REGULATORY PROTEIN"/>
    <property type="match status" value="1"/>
</dbReference>
<evidence type="ECO:0000313" key="5">
    <source>
        <dbReference type="EMBL" id="SES30966.1"/>
    </source>
</evidence>
<evidence type="ECO:0000313" key="6">
    <source>
        <dbReference type="Proteomes" id="UP000198885"/>
    </source>
</evidence>
<dbReference type="InterPro" id="IPR028082">
    <property type="entry name" value="Peripla_BP_I"/>
</dbReference>
<keyword evidence="3" id="KW-0804">Transcription</keyword>
<dbReference type="GO" id="GO:0003700">
    <property type="term" value="F:DNA-binding transcription factor activity"/>
    <property type="evidence" value="ECO:0007669"/>
    <property type="project" value="TreeGrafter"/>
</dbReference>
<protein>
    <submittedName>
        <fullName evidence="5">Transcriptional regulator, LacI family</fullName>
    </submittedName>
</protein>
<dbReference type="RefSeq" id="WP_177190485.1">
    <property type="nucleotide sequence ID" value="NZ_FOGU01000010.1"/>
</dbReference>
<keyword evidence="1" id="KW-0805">Transcription regulation</keyword>
<dbReference type="AlphaFoldDB" id="A0A1H9WAI9"/>
<evidence type="ECO:0000256" key="1">
    <source>
        <dbReference type="ARBA" id="ARBA00023015"/>
    </source>
</evidence>
<evidence type="ECO:0000256" key="3">
    <source>
        <dbReference type="ARBA" id="ARBA00023163"/>
    </source>
</evidence>
<proteinExistence type="predicted"/>
<gene>
    <name evidence="5" type="ORF">SAMN04490244_1107</name>
</gene>
<dbReference type="Pfam" id="PF00356">
    <property type="entry name" value="LacI"/>
    <property type="match status" value="1"/>
</dbReference>
<dbReference type="Pfam" id="PF13377">
    <property type="entry name" value="Peripla_BP_3"/>
    <property type="match status" value="1"/>
</dbReference>
<name>A0A1H9WAI9_9RHOB</name>
<dbReference type="PROSITE" id="PS50932">
    <property type="entry name" value="HTH_LACI_2"/>
    <property type="match status" value="1"/>
</dbReference>